<protein>
    <recommendedName>
        <fullName evidence="4">AAA domain-containing protein</fullName>
    </recommendedName>
</protein>
<evidence type="ECO:0000313" key="3">
    <source>
        <dbReference type="Proteomes" id="UP000279029"/>
    </source>
</evidence>
<evidence type="ECO:0000256" key="1">
    <source>
        <dbReference type="SAM" id="Coils"/>
    </source>
</evidence>
<dbReference type="OrthoDB" id="2842408at2"/>
<accession>A0A3P7RYB5</accession>
<keyword evidence="1" id="KW-0175">Coiled coil</keyword>
<feature type="coiled-coil region" evidence="1">
    <location>
        <begin position="244"/>
        <end position="271"/>
    </location>
</feature>
<dbReference type="Gene3D" id="3.40.50.300">
    <property type="entry name" value="P-loop containing nucleotide triphosphate hydrolases"/>
    <property type="match status" value="1"/>
</dbReference>
<dbReference type="SUPFAM" id="SSF52540">
    <property type="entry name" value="P-loop containing nucleoside triphosphate hydrolases"/>
    <property type="match status" value="1"/>
</dbReference>
<dbReference type="EMBL" id="LR130778">
    <property type="protein sequence ID" value="VDN47562.1"/>
    <property type="molecule type" value="Genomic_DNA"/>
</dbReference>
<proteinExistence type="predicted"/>
<dbReference type="RefSeq" id="WP_125136850.1">
    <property type="nucleotide sequence ID" value="NZ_LR130778.1"/>
</dbReference>
<dbReference type="InterPro" id="IPR027417">
    <property type="entry name" value="P-loop_NTPase"/>
</dbReference>
<evidence type="ECO:0000313" key="2">
    <source>
        <dbReference type="EMBL" id="VDN47562.1"/>
    </source>
</evidence>
<dbReference type="Proteomes" id="UP000279029">
    <property type="component" value="Chromosome"/>
</dbReference>
<evidence type="ECO:0008006" key="4">
    <source>
        <dbReference type="Google" id="ProtNLM"/>
    </source>
</evidence>
<sequence length="277" mass="31489">MQVAFWSPNHGQTGTTSAAVAMASMSALLYNFKILLAHSHFERSTLESCFIKEKVHQHEDFLDFSDNGLDALKRLAKNRRLASGMICDYTISLLANRRLDLLQGTKTSKPMDAQETLNLLSQIFVVANRDYDLTMIDVPSGTHHKLTRKIIQHSDLVVVCLNQNKALLDAYFSNPSYASLLGEKSVLYNIGMYNKNSRYTLKNLSKTYGMDNVMCIPYDVGFMDACNNSRVLDFIMRHLTINSKNKHKTLLQHLEKNCECMMKQLEKTNQEASIDYA</sequence>
<gene>
    <name evidence="2" type="ORF">PATL70BA_1675</name>
</gene>
<name>A0A3P7RYB5_9FIRM</name>
<organism evidence="2 3">
    <name type="scientific">Petrocella atlantisensis</name>
    <dbReference type="NCBI Taxonomy" id="2173034"/>
    <lineage>
        <taxon>Bacteria</taxon>
        <taxon>Bacillati</taxon>
        <taxon>Bacillota</taxon>
        <taxon>Clostridia</taxon>
        <taxon>Lachnospirales</taxon>
        <taxon>Vallitaleaceae</taxon>
        <taxon>Petrocella</taxon>
    </lineage>
</organism>
<dbReference type="AlphaFoldDB" id="A0A3P7RYB5"/>
<dbReference type="KEGG" id="cbar:PATL70BA_1675"/>
<keyword evidence="3" id="KW-1185">Reference proteome</keyword>
<reference evidence="2 3" key="1">
    <citation type="submission" date="2018-09" db="EMBL/GenBank/DDBJ databases">
        <authorList>
            <person name="Postec A."/>
        </authorList>
    </citation>
    <scope>NUCLEOTIDE SEQUENCE [LARGE SCALE GENOMIC DNA]</scope>
    <source>
        <strain evidence="2">70B-A</strain>
    </source>
</reference>